<dbReference type="Gene3D" id="1.20.5.340">
    <property type="match status" value="1"/>
</dbReference>
<feature type="transmembrane region" description="Helical" evidence="2">
    <location>
        <begin position="421"/>
        <end position="442"/>
    </location>
</feature>
<organism evidence="3 4">
    <name type="scientific">Motilimonas pumila</name>
    <dbReference type="NCBI Taxonomy" id="2303987"/>
    <lineage>
        <taxon>Bacteria</taxon>
        <taxon>Pseudomonadati</taxon>
        <taxon>Pseudomonadota</taxon>
        <taxon>Gammaproteobacteria</taxon>
        <taxon>Alteromonadales</taxon>
        <taxon>Alteromonadales genera incertae sedis</taxon>
        <taxon>Motilimonas</taxon>
    </lineage>
</organism>
<accession>A0A418YD77</accession>
<evidence type="ECO:0000313" key="4">
    <source>
        <dbReference type="Proteomes" id="UP000283255"/>
    </source>
</evidence>
<dbReference type="Proteomes" id="UP000283255">
    <property type="component" value="Unassembled WGS sequence"/>
</dbReference>
<sequence length="488" mass="54530">MNDLYVRAYCGLAAAWRRRYLLVLPVVILPLAALLMGLLTSKHYNAHTSMLIQETAKLNPFLEDLAVSAMLKERISALKTLLHSRHILSAVATEQGLLNDNMPAQQQEQVIAVLSQALTINMLGKDLIRIDYRATEPNHMAAMLTSVSRHFIEQVLAPERSSMTSSSQFLLQHLQQRQQELDQAEQAMADFVEQHAQELPEMHLTNLNRLSQLKQLLSQREAEMASAQRRIGGINQQLSKTNPVLSLLETDIIQLQGDLAQLRGRYTDQHSAVITAQKKLRQLESERQSLLHRQGDNLSLDKLWTLGSEFSVGQPQQPLLVSQLSNLQQTHSDFEGLKEEILSLKQSITQLEKQVANYGTNASALSKLQRTLTIKRQLYDDILLRYEKANITASLGVFERDKRVKIIDRPYTPSQPTNPSLLVYGLAGLMGGLLLGCGLAIITELADNSLRKVEDLEVITGAPVLARIPYMPSLTSQPFSPQVKGGQS</sequence>
<feature type="transmembrane region" description="Helical" evidence="2">
    <location>
        <begin position="20"/>
        <end position="39"/>
    </location>
</feature>
<dbReference type="AlphaFoldDB" id="A0A418YD77"/>
<proteinExistence type="predicted"/>
<keyword evidence="2" id="KW-1133">Transmembrane helix</keyword>
<dbReference type="RefSeq" id="WP_119911288.1">
    <property type="nucleotide sequence ID" value="NZ_QZCH01000017.1"/>
</dbReference>
<reference evidence="3 4" key="1">
    <citation type="submission" date="2018-09" db="EMBL/GenBank/DDBJ databases">
        <authorList>
            <person name="Wang F."/>
        </authorList>
    </citation>
    <scope>NUCLEOTIDE SEQUENCE [LARGE SCALE GENOMIC DNA]</scope>
    <source>
        <strain evidence="3 4">PLHSC7-2</strain>
    </source>
</reference>
<evidence type="ECO:0000256" key="2">
    <source>
        <dbReference type="SAM" id="Phobius"/>
    </source>
</evidence>
<keyword evidence="2" id="KW-0812">Transmembrane</keyword>
<dbReference type="InterPro" id="IPR050445">
    <property type="entry name" value="Bact_polysacc_biosynth/exp"/>
</dbReference>
<comment type="caution">
    <text evidence="3">The sequence shown here is derived from an EMBL/GenBank/DDBJ whole genome shotgun (WGS) entry which is preliminary data.</text>
</comment>
<evidence type="ECO:0000313" key="3">
    <source>
        <dbReference type="EMBL" id="RJG42466.1"/>
    </source>
</evidence>
<keyword evidence="2" id="KW-0472">Membrane</keyword>
<keyword evidence="4" id="KW-1185">Reference proteome</keyword>
<evidence type="ECO:0000256" key="1">
    <source>
        <dbReference type="SAM" id="Coils"/>
    </source>
</evidence>
<reference evidence="3 4" key="2">
    <citation type="submission" date="2019-01" db="EMBL/GenBank/DDBJ databases">
        <title>Motilimonas pumilus sp. nov., isolated from the gut of sea cucumber (Apostichopus japonicus).</title>
        <authorList>
            <person name="Wang F.-Q."/>
            <person name="Ren L.-H."/>
            <person name="Lin Y.-W."/>
            <person name="Sun G.-H."/>
            <person name="Du Z.-J."/>
            <person name="Zhao J.-X."/>
            <person name="Liu X.-J."/>
            <person name="Liu L.-J."/>
        </authorList>
    </citation>
    <scope>NUCLEOTIDE SEQUENCE [LARGE SCALE GENOMIC DNA]</scope>
    <source>
        <strain evidence="3 4">PLHSC7-2</strain>
    </source>
</reference>
<dbReference type="PANTHER" id="PTHR32309">
    <property type="entry name" value="TYROSINE-PROTEIN KINASE"/>
    <property type="match status" value="1"/>
</dbReference>
<feature type="coiled-coil region" evidence="1">
    <location>
        <begin position="167"/>
        <end position="293"/>
    </location>
</feature>
<dbReference type="EMBL" id="QZCH01000017">
    <property type="protein sequence ID" value="RJG42466.1"/>
    <property type="molecule type" value="Genomic_DNA"/>
</dbReference>
<dbReference type="OrthoDB" id="6210130at2"/>
<keyword evidence="1" id="KW-0175">Coiled coil</keyword>
<protein>
    <submittedName>
        <fullName evidence="3">Chain-length determining protein</fullName>
    </submittedName>
</protein>
<dbReference type="PANTHER" id="PTHR32309:SF31">
    <property type="entry name" value="CAPSULAR EXOPOLYSACCHARIDE FAMILY"/>
    <property type="match status" value="1"/>
</dbReference>
<gene>
    <name evidence="3" type="ORF">D1Z90_13415</name>
</gene>
<name>A0A418YD77_9GAMM</name>